<comment type="caution">
    <text evidence="5">The sequence shown here is derived from an EMBL/GenBank/DDBJ whole genome shotgun (WGS) entry which is preliminary data.</text>
</comment>
<dbReference type="Proteomes" id="UP000280346">
    <property type="component" value="Unassembled WGS sequence"/>
</dbReference>
<dbReference type="GO" id="GO:0016020">
    <property type="term" value="C:membrane"/>
    <property type="evidence" value="ECO:0007669"/>
    <property type="project" value="InterPro"/>
</dbReference>
<feature type="domain" description="Methyl-accepting transducer" evidence="4">
    <location>
        <begin position="174"/>
        <end position="410"/>
    </location>
</feature>
<evidence type="ECO:0000313" key="6">
    <source>
        <dbReference type="Proteomes" id="UP000280346"/>
    </source>
</evidence>
<dbReference type="InterPro" id="IPR004089">
    <property type="entry name" value="MCPsignal_dom"/>
</dbReference>
<keyword evidence="1 2" id="KW-0807">Transducer</keyword>
<evidence type="ECO:0000256" key="2">
    <source>
        <dbReference type="PROSITE-ProRule" id="PRU00284"/>
    </source>
</evidence>
<dbReference type="RefSeq" id="WP_127000769.1">
    <property type="nucleotide sequence ID" value="NZ_JBNPXW010000014.1"/>
</dbReference>
<keyword evidence="3" id="KW-0812">Transmembrane</keyword>
<keyword evidence="3" id="KW-1133">Transmembrane helix</keyword>
<dbReference type="AlphaFoldDB" id="A0A3S0WKA9"/>
<dbReference type="PANTHER" id="PTHR32089:SF112">
    <property type="entry name" value="LYSOZYME-LIKE PROTEIN-RELATED"/>
    <property type="match status" value="1"/>
</dbReference>
<gene>
    <name evidence="5" type="ORF">EJ913_19040</name>
</gene>
<proteinExistence type="predicted"/>
<keyword evidence="3" id="KW-0472">Membrane</keyword>
<feature type="transmembrane region" description="Helical" evidence="3">
    <location>
        <begin position="36"/>
        <end position="54"/>
    </location>
</feature>
<evidence type="ECO:0000259" key="4">
    <source>
        <dbReference type="PROSITE" id="PS50111"/>
    </source>
</evidence>
<protein>
    <submittedName>
        <fullName evidence="5">Chemotaxis protein</fullName>
    </submittedName>
</protein>
<dbReference type="EMBL" id="RZIJ01000016">
    <property type="protein sequence ID" value="RUQ67774.1"/>
    <property type="molecule type" value="Genomic_DNA"/>
</dbReference>
<sequence length="430" mass="44258">MKSLSSVSRAVAAAWALLGVLAVLLAVSALRQDWPVAVLAALAFLPALAGLHSLKRAGASIDKAMAVCEAAARGDLSVRVMGIRGHGNIGRMLRNVNRLLDLTEAFCKEADAAMQHANERRYYRKILTTGLRGDFARHAATISQSLDRMKERDAEALRFAEQNVRRVLLGVSGAVTQLRSNAEQLACNADAAVRDAVAAAAGAERASVNVQAVAAATGQLAASFDEINHQTAAATSVAGDAVSMALRTDRTVGELSEAADRIGGVVALIREIAAKTNMLALNATIEAARAGEAGKGFAVVANEVKGLAAQTARATDEIAAHVHRMRRVADGAGEAIRAIGSTIASIEQTSTAVAGAVQQQNAVTGDIAGNVSDAAAGAGVVIAAISTVQRAAERTNGVVGEINAATGELSQQALALQEQIDAFIARVRAA</sequence>
<dbReference type="PROSITE" id="PS50111">
    <property type="entry name" value="CHEMOTAXIS_TRANSDUC_2"/>
    <property type="match status" value="1"/>
</dbReference>
<dbReference type="Pfam" id="PF00015">
    <property type="entry name" value="MCPsignal"/>
    <property type="match status" value="1"/>
</dbReference>
<keyword evidence="6" id="KW-1185">Reference proteome</keyword>
<dbReference type="GO" id="GO:0007165">
    <property type="term" value="P:signal transduction"/>
    <property type="evidence" value="ECO:0007669"/>
    <property type="project" value="UniProtKB-KW"/>
</dbReference>
<evidence type="ECO:0000256" key="3">
    <source>
        <dbReference type="SAM" id="Phobius"/>
    </source>
</evidence>
<dbReference type="SMART" id="SM00283">
    <property type="entry name" value="MA"/>
    <property type="match status" value="1"/>
</dbReference>
<dbReference type="Gene3D" id="1.10.287.950">
    <property type="entry name" value="Methyl-accepting chemotaxis protein"/>
    <property type="match status" value="1"/>
</dbReference>
<dbReference type="OrthoDB" id="5179380at2"/>
<reference evidence="5 6" key="1">
    <citation type="submission" date="2018-12" db="EMBL/GenBank/DDBJ databases">
        <authorList>
            <person name="Yang Y."/>
        </authorList>
    </citation>
    <scope>NUCLEOTIDE SEQUENCE [LARGE SCALE GENOMIC DNA]</scope>
    <source>
        <strain evidence="5 6">GSF71</strain>
    </source>
</reference>
<name>A0A3S0WKA9_9PROT</name>
<dbReference type="PANTHER" id="PTHR32089">
    <property type="entry name" value="METHYL-ACCEPTING CHEMOTAXIS PROTEIN MCPB"/>
    <property type="match status" value="1"/>
</dbReference>
<dbReference type="SUPFAM" id="SSF58104">
    <property type="entry name" value="Methyl-accepting chemotaxis protein (MCP) signaling domain"/>
    <property type="match status" value="1"/>
</dbReference>
<organism evidence="5 6">
    <name type="scientific">Azospirillum doebereinerae</name>
    <dbReference type="NCBI Taxonomy" id="92933"/>
    <lineage>
        <taxon>Bacteria</taxon>
        <taxon>Pseudomonadati</taxon>
        <taxon>Pseudomonadota</taxon>
        <taxon>Alphaproteobacteria</taxon>
        <taxon>Rhodospirillales</taxon>
        <taxon>Azospirillaceae</taxon>
        <taxon>Azospirillum</taxon>
    </lineage>
</organism>
<evidence type="ECO:0000313" key="5">
    <source>
        <dbReference type="EMBL" id="RUQ67774.1"/>
    </source>
</evidence>
<accession>A0A3S0WKA9</accession>
<evidence type="ECO:0000256" key="1">
    <source>
        <dbReference type="ARBA" id="ARBA00023224"/>
    </source>
</evidence>